<protein>
    <submittedName>
        <fullName evidence="2">Uncharacterized protein</fullName>
    </submittedName>
</protein>
<feature type="transmembrane region" description="Helical" evidence="1">
    <location>
        <begin position="43"/>
        <end position="62"/>
    </location>
</feature>
<dbReference type="AlphaFoldDB" id="A0A8J8GE40"/>
<gene>
    <name evidence="2" type="ORF">HR057_10430</name>
</gene>
<dbReference type="EMBL" id="JABTTE010000013">
    <property type="protein sequence ID" value="NSL52170.1"/>
    <property type="molecule type" value="Genomic_DNA"/>
</dbReference>
<dbReference type="Proteomes" id="UP000625804">
    <property type="component" value="Unassembled WGS sequence"/>
</dbReference>
<evidence type="ECO:0000313" key="2">
    <source>
        <dbReference type="EMBL" id="NSL52170.1"/>
    </source>
</evidence>
<reference evidence="2" key="1">
    <citation type="submission" date="2020-06" db="EMBL/GenBank/DDBJ databases">
        <title>A novel thermopfilic bacterium from Erzurum, Turkey.</title>
        <authorList>
            <person name="Adiguzel A."/>
            <person name="Ay H."/>
            <person name="Baltaci M.O."/>
        </authorList>
    </citation>
    <scope>NUCLEOTIDE SEQUENCE</scope>
    <source>
        <strain evidence="2">P2</strain>
    </source>
</reference>
<feature type="transmembrane region" description="Helical" evidence="1">
    <location>
        <begin position="12"/>
        <end position="31"/>
    </location>
</feature>
<dbReference type="RefSeq" id="WP_173731376.1">
    <property type="nucleotide sequence ID" value="NZ_JABTTE010000013.1"/>
</dbReference>
<evidence type="ECO:0000256" key="1">
    <source>
        <dbReference type="SAM" id="Phobius"/>
    </source>
</evidence>
<keyword evidence="1" id="KW-0472">Membrane</keyword>
<accession>A0A8J8GE40</accession>
<name>A0A8J8GE40_9BACI</name>
<keyword evidence="3" id="KW-1185">Reference proteome</keyword>
<organism evidence="2 3">
    <name type="scientific">Calidifontibacillus erzurumensis</name>
    <dbReference type="NCBI Taxonomy" id="2741433"/>
    <lineage>
        <taxon>Bacteria</taxon>
        <taxon>Bacillati</taxon>
        <taxon>Bacillota</taxon>
        <taxon>Bacilli</taxon>
        <taxon>Bacillales</taxon>
        <taxon>Bacillaceae</taxon>
        <taxon>Calidifontibacillus/Schinkia group</taxon>
        <taxon>Calidifontibacillus</taxon>
    </lineage>
</organism>
<proteinExistence type="predicted"/>
<comment type="caution">
    <text evidence="2">The sequence shown here is derived from an EMBL/GenBank/DDBJ whole genome shotgun (WGS) entry which is preliminary data.</text>
</comment>
<keyword evidence="1" id="KW-0812">Transmembrane</keyword>
<evidence type="ECO:0000313" key="3">
    <source>
        <dbReference type="Proteomes" id="UP000625804"/>
    </source>
</evidence>
<sequence>MENHMKVLRLLKYISGSLVLIGMLFLLIPIFESDSNDVLLNGIGIGFICASIFIFLIGIFFITTEEMLAKREEGVKIAPKLRRNCKHHLIRITQRK</sequence>
<keyword evidence="1" id="KW-1133">Transmembrane helix</keyword>